<evidence type="ECO:0000313" key="3">
    <source>
        <dbReference type="Proteomes" id="UP000258309"/>
    </source>
</evidence>
<evidence type="ECO:0000256" key="1">
    <source>
        <dbReference type="SAM" id="MobiDB-lite"/>
    </source>
</evidence>
<gene>
    <name evidence="2" type="ORF">B7463_g1765</name>
</gene>
<dbReference type="STRING" id="5539.A0A3E2HMD9"/>
<feature type="region of interest" description="Disordered" evidence="1">
    <location>
        <begin position="360"/>
        <end position="380"/>
    </location>
</feature>
<feature type="non-terminal residue" evidence="2">
    <location>
        <position position="1"/>
    </location>
</feature>
<comment type="caution">
    <text evidence="2">The sequence shown here is derived from an EMBL/GenBank/DDBJ whole genome shotgun (WGS) entry which is preliminary data.</text>
</comment>
<accession>A0A3E2HMD9</accession>
<dbReference type="Proteomes" id="UP000258309">
    <property type="component" value="Unassembled WGS sequence"/>
</dbReference>
<dbReference type="EMBL" id="NCSJ02000019">
    <property type="protein sequence ID" value="RFU34569.1"/>
    <property type="molecule type" value="Genomic_DNA"/>
</dbReference>
<proteinExistence type="predicted"/>
<feature type="region of interest" description="Disordered" evidence="1">
    <location>
        <begin position="394"/>
        <end position="416"/>
    </location>
</feature>
<evidence type="ECO:0000313" key="2">
    <source>
        <dbReference type="EMBL" id="RFU34569.1"/>
    </source>
</evidence>
<feature type="compositionally biased region" description="Polar residues" evidence="1">
    <location>
        <begin position="360"/>
        <end position="375"/>
    </location>
</feature>
<organism evidence="2 3">
    <name type="scientific">Scytalidium lignicola</name>
    <name type="common">Hyphomycete</name>
    <dbReference type="NCBI Taxonomy" id="5539"/>
    <lineage>
        <taxon>Eukaryota</taxon>
        <taxon>Fungi</taxon>
        <taxon>Dikarya</taxon>
        <taxon>Ascomycota</taxon>
        <taxon>Pezizomycotina</taxon>
        <taxon>Leotiomycetes</taxon>
        <taxon>Leotiomycetes incertae sedis</taxon>
        <taxon>Scytalidium</taxon>
    </lineage>
</organism>
<sequence>MANQGSSKSIRLASSTSLRSHRKTEKRDCSSYSNVSKIYIDQSKTTRSSAPSTPYQGSVDRKRSFPIEFERTHDIIGVRDDSNYQGPVFEDRVPSSYFNHYERGFFVLPASIRKQIYSECFSIELRKISLSPHFATAGVFPDDYFASPWEVLSPILGALHTCVALRYELMTYFWMHYHFHVTLSIFTGLVFSPLSSIWLVENIDLVQHLTIELDLTRLDGNCVNVKTQPKGSKLDQFLINLITGIATSHRVSKIAELSFMCRRYSRFGALGKVEIEDVFTYPDEHQYLHDAAFQLRGTVQMSRVSGFSFRYSRMLLDAMFGEGYNRPKYIYPPESPWPIVICSPAVTPLKTCPTPRFTNSTPPFNSSRFGTPSSHDTSDARKFDTFRSRIPRNRARRSSSMKTITSSDKDCESGTTDLQSPYVIHVKKHGLSTGNPFASRTTHQLSSPKSKYENITLPVLLDSVGAKPESSELINAEINAPEIGNRHSSSPITPTKHSLPRCPIITNDLSKDSPYPWVLNALNIDIGDPTTLSERLVSLNQEARDKKAVDVNRPQTSCGSHPTTYGQYEPERYKHFKVVKKVLGHSNK</sequence>
<dbReference type="AlphaFoldDB" id="A0A3E2HMD9"/>
<keyword evidence="3" id="KW-1185">Reference proteome</keyword>
<feature type="non-terminal residue" evidence="2">
    <location>
        <position position="588"/>
    </location>
</feature>
<dbReference type="OrthoDB" id="3600101at2759"/>
<protein>
    <submittedName>
        <fullName evidence="2">Uncharacterized protein</fullName>
    </submittedName>
</protein>
<name>A0A3E2HMD9_SCYLI</name>
<reference evidence="2 3" key="1">
    <citation type="submission" date="2018-05" db="EMBL/GenBank/DDBJ databases">
        <title>Draft genome sequence of Scytalidium lignicola DSM 105466, a ubiquitous saprotrophic fungus.</title>
        <authorList>
            <person name="Buettner E."/>
            <person name="Gebauer A.M."/>
            <person name="Hofrichter M."/>
            <person name="Liers C."/>
            <person name="Kellner H."/>
        </authorList>
    </citation>
    <scope>NUCLEOTIDE SEQUENCE [LARGE SCALE GENOMIC DNA]</scope>
    <source>
        <strain evidence="2 3">DSM 105466</strain>
    </source>
</reference>
<feature type="compositionally biased region" description="Polar residues" evidence="1">
    <location>
        <begin position="1"/>
        <end position="18"/>
    </location>
</feature>
<feature type="region of interest" description="Disordered" evidence="1">
    <location>
        <begin position="1"/>
        <end position="31"/>
    </location>
</feature>